<protein>
    <recommendedName>
        <fullName evidence="1">Putative DnaT-like domain-containing protein</fullName>
    </recommendedName>
</protein>
<evidence type="ECO:0000259" key="1">
    <source>
        <dbReference type="Pfam" id="PF20557"/>
    </source>
</evidence>
<reference evidence="2" key="1">
    <citation type="journal article" date="2020" name="mSystems">
        <title>Genome- and Community-Level Interaction Insights into Carbon Utilization and Element Cycling Functions of Hydrothermarchaeota in Hydrothermal Sediment.</title>
        <authorList>
            <person name="Zhou Z."/>
            <person name="Liu Y."/>
            <person name="Xu W."/>
            <person name="Pan J."/>
            <person name="Luo Z.H."/>
            <person name="Li M."/>
        </authorList>
    </citation>
    <scope>NUCLEOTIDE SEQUENCE [LARGE SCALE GENOMIC DNA]</scope>
    <source>
        <strain evidence="2">HyVt-74</strain>
    </source>
</reference>
<dbReference type="Proteomes" id="UP000886110">
    <property type="component" value="Unassembled WGS sequence"/>
</dbReference>
<gene>
    <name evidence="2" type="ORF">ENL19_01565</name>
</gene>
<dbReference type="InterPro" id="IPR046787">
    <property type="entry name" value="DnaT_2"/>
</dbReference>
<feature type="domain" description="Putative DnaT-like" evidence="1">
    <location>
        <begin position="7"/>
        <end position="74"/>
    </location>
</feature>
<dbReference type="Pfam" id="PF20557">
    <property type="entry name" value="DnaT_2"/>
    <property type="match status" value="1"/>
</dbReference>
<proteinExistence type="predicted"/>
<dbReference type="AlphaFoldDB" id="A0A7C5HG37"/>
<evidence type="ECO:0000313" key="2">
    <source>
        <dbReference type="EMBL" id="HHE04733.1"/>
    </source>
</evidence>
<organism evidence="2">
    <name type="scientific">candidate division WOR-3 bacterium</name>
    <dbReference type="NCBI Taxonomy" id="2052148"/>
    <lineage>
        <taxon>Bacteria</taxon>
        <taxon>Bacteria division WOR-3</taxon>
    </lineage>
</organism>
<sequence length="332" mass="36576">MSLNSLQGTINAESYISVSEADSLLAADTEWLALDDYIKENALRLATQLIDSLFFYGEKLVSSQALEFPRDYFDYITVTPTSIFQGTSGTITGTANAHDTSISKTLNTVVRQGSVEVTITLLFEGTSTEIVLKDTGSSSNPFYNPIYVASSSLDYNTGALSITFNYEIDDTEEYTISYRYHDTVQYDSFTSSSVSESSIEDYKLYENNAAFVVANGVNAGIGEEVQKLDIFNGLIITDPFSVEIGSDDTLYLIPQLPYNIRIATAKQANYFVGNSTTQDIIKRHAGVIQYKIGDVFASYSSDPVTIKSLFCPDSFFYLNEYIGKKVLGLGRG</sequence>
<accession>A0A7C5HG37</accession>
<comment type="caution">
    <text evidence="2">The sequence shown here is derived from an EMBL/GenBank/DDBJ whole genome shotgun (WGS) entry which is preliminary data.</text>
</comment>
<dbReference type="EMBL" id="DRTB01000112">
    <property type="protein sequence ID" value="HHE04733.1"/>
    <property type="molecule type" value="Genomic_DNA"/>
</dbReference>
<name>A0A7C5HG37_UNCW3</name>